<organism evidence="1 2">
    <name type="scientific">Thermophagus xiamenensis</name>
    <dbReference type="NCBI Taxonomy" id="385682"/>
    <lineage>
        <taxon>Bacteria</taxon>
        <taxon>Pseudomonadati</taxon>
        <taxon>Bacteroidota</taxon>
        <taxon>Bacteroidia</taxon>
        <taxon>Marinilabiliales</taxon>
        <taxon>Marinilabiliaceae</taxon>
        <taxon>Thermophagus</taxon>
    </lineage>
</organism>
<proteinExistence type="predicted"/>
<dbReference type="InParanoid" id="A0A1I1W1C6"/>
<evidence type="ECO:0000313" key="2">
    <source>
        <dbReference type="Proteomes" id="UP000181976"/>
    </source>
</evidence>
<gene>
    <name evidence="1" type="ORF">SAMN05444380_103139</name>
</gene>
<reference evidence="1 2" key="1">
    <citation type="submission" date="2016-10" db="EMBL/GenBank/DDBJ databases">
        <authorList>
            <person name="de Groot N.N."/>
        </authorList>
    </citation>
    <scope>NUCLEOTIDE SEQUENCE [LARGE SCALE GENOMIC DNA]</scope>
    <source>
        <strain evidence="1 2">DSM 19012</strain>
    </source>
</reference>
<accession>A0A1I1W1C6</accession>
<dbReference type="AlphaFoldDB" id="A0A1I1W1C6"/>
<dbReference type="Proteomes" id="UP000181976">
    <property type="component" value="Unassembled WGS sequence"/>
</dbReference>
<sequence length="30" mass="3519">MVTELDLSALPVQVRRVRVDLSVNFEYKKI</sequence>
<dbReference type="EMBL" id="FONA01000003">
    <property type="protein sequence ID" value="SFD88178.1"/>
    <property type="molecule type" value="Genomic_DNA"/>
</dbReference>
<protein>
    <submittedName>
        <fullName evidence="1">Uncharacterized protein</fullName>
    </submittedName>
</protein>
<evidence type="ECO:0000313" key="1">
    <source>
        <dbReference type="EMBL" id="SFD88178.1"/>
    </source>
</evidence>
<name>A0A1I1W1C6_9BACT</name>
<keyword evidence="2" id="KW-1185">Reference proteome</keyword>